<evidence type="ECO:0000256" key="3">
    <source>
        <dbReference type="PROSITE-ProRule" id="PRU00023"/>
    </source>
</evidence>
<feature type="repeat" description="ANK" evidence="3">
    <location>
        <begin position="1127"/>
        <end position="1159"/>
    </location>
</feature>
<keyword evidence="6" id="KW-1185">Reference proteome</keyword>
<feature type="compositionally biased region" description="Polar residues" evidence="4">
    <location>
        <begin position="13"/>
        <end position="22"/>
    </location>
</feature>
<feature type="repeat" description="ANK" evidence="3">
    <location>
        <begin position="1411"/>
        <end position="1443"/>
    </location>
</feature>
<dbReference type="Proteomes" id="UP001168821">
    <property type="component" value="Unassembled WGS sequence"/>
</dbReference>
<evidence type="ECO:0000313" key="5">
    <source>
        <dbReference type="EMBL" id="KAJ3652473.1"/>
    </source>
</evidence>
<feature type="repeat" description="ANK" evidence="3">
    <location>
        <begin position="1345"/>
        <end position="1377"/>
    </location>
</feature>
<feature type="repeat" description="ANK" evidence="3">
    <location>
        <begin position="1094"/>
        <end position="1126"/>
    </location>
</feature>
<dbReference type="InterPro" id="IPR002110">
    <property type="entry name" value="Ankyrin_rpt"/>
</dbReference>
<evidence type="ECO:0000256" key="2">
    <source>
        <dbReference type="ARBA" id="ARBA00023043"/>
    </source>
</evidence>
<dbReference type="PROSITE" id="PS50088">
    <property type="entry name" value="ANK_REPEAT"/>
    <property type="match status" value="14"/>
</dbReference>
<evidence type="ECO:0000256" key="4">
    <source>
        <dbReference type="SAM" id="MobiDB-lite"/>
    </source>
</evidence>
<dbReference type="SUPFAM" id="SSF48403">
    <property type="entry name" value="Ankyrin repeat"/>
    <property type="match status" value="2"/>
</dbReference>
<feature type="repeat" description="ANK" evidence="3">
    <location>
        <begin position="1378"/>
        <end position="1410"/>
    </location>
</feature>
<dbReference type="Gene3D" id="3.40.50.300">
    <property type="entry name" value="P-loop containing nucleotide triphosphate hydrolases"/>
    <property type="match status" value="1"/>
</dbReference>
<dbReference type="EMBL" id="JALNTZ010000005">
    <property type="protein sequence ID" value="KAJ3652473.1"/>
    <property type="molecule type" value="Genomic_DNA"/>
</dbReference>
<dbReference type="PRINTS" id="PR01415">
    <property type="entry name" value="ANKYRIN"/>
</dbReference>
<feature type="region of interest" description="Disordered" evidence="4">
    <location>
        <begin position="1"/>
        <end position="22"/>
    </location>
</feature>
<dbReference type="Pfam" id="PF00023">
    <property type="entry name" value="Ank"/>
    <property type="match status" value="2"/>
</dbReference>
<feature type="repeat" description="ANK" evidence="3">
    <location>
        <begin position="1312"/>
        <end position="1344"/>
    </location>
</feature>
<protein>
    <recommendedName>
        <fullName evidence="7">NACHT domain-containing protein</fullName>
    </recommendedName>
</protein>
<dbReference type="InterPro" id="IPR036770">
    <property type="entry name" value="Ankyrin_rpt-contain_sf"/>
</dbReference>
<dbReference type="PROSITE" id="PS50297">
    <property type="entry name" value="ANK_REP_REGION"/>
    <property type="match status" value="14"/>
</dbReference>
<dbReference type="InterPro" id="IPR027417">
    <property type="entry name" value="P-loop_NTPase"/>
</dbReference>
<feature type="repeat" description="ANK" evidence="3">
    <location>
        <begin position="1510"/>
        <end position="1542"/>
    </location>
</feature>
<name>A0AA38IBH0_9CUCU</name>
<evidence type="ECO:0000313" key="6">
    <source>
        <dbReference type="Proteomes" id="UP001168821"/>
    </source>
</evidence>
<dbReference type="PANTHER" id="PTHR24161:SF124">
    <property type="entry name" value="TRANSIENT RECEPTOR POTENTIAL CHANNEL PYREXIA"/>
    <property type="match status" value="1"/>
</dbReference>
<gene>
    <name evidence="5" type="ORF">Zmor_018434</name>
</gene>
<evidence type="ECO:0008006" key="7">
    <source>
        <dbReference type="Google" id="ProtNLM"/>
    </source>
</evidence>
<dbReference type="Gene3D" id="1.25.40.20">
    <property type="entry name" value="Ankyrin repeat-containing domain"/>
    <property type="match status" value="5"/>
</dbReference>
<keyword evidence="2 3" id="KW-0040">ANK repeat</keyword>
<dbReference type="SUPFAM" id="SSF52540">
    <property type="entry name" value="P-loop containing nucleoside triphosphate hydrolases"/>
    <property type="match status" value="1"/>
</dbReference>
<feature type="repeat" description="ANK" evidence="3">
    <location>
        <begin position="1192"/>
        <end position="1224"/>
    </location>
</feature>
<dbReference type="PANTHER" id="PTHR24161">
    <property type="entry name" value="ANK_REP_REGION DOMAIN-CONTAINING PROTEIN-RELATED"/>
    <property type="match status" value="1"/>
</dbReference>
<dbReference type="Pfam" id="PF12796">
    <property type="entry name" value="Ank_2"/>
    <property type="match status" value="5"/>
</dbReference>
<proteinExistence type="predicted"/>
<feature type="repeat" description="ANK" evidence="3">
    <location>
        <begin position="1609"/>
        <end position="1632"/>
    </location>
</feature>
<dbReference type="SMART" id="SM00248">
    <property type="entry name" value="ANK"/>
    <property type="match status" value="16"/>
</dbReference>
<feature type="repeat" description="ANK" evidence="3">
    <location>
        <begin position="1225"/>
        <end position="1257"/>
    </location>
</feature>
<comment type="caution">
    <text evidence="5">The sequence shown here is derived from an EMBL/GenBank/DDBJ whole genome shotgun (WGS) entry which is preliminary data.</text>
</comment>
<feature type="repeat" description="ANK" evidence="3">
    <location>
        <begin position="1543"/>
        <end position="1575"/>
    </location>
</feature>
<keyword evidence="1" id="KW-0677">Repeat</keyword>
<feature type="repeat" description="ANK" evidence="3">
    <location>
        <begin position="1444"/>
        <end position="1476"/>
    </location>
</feature>
<accession>A0AA38IBH0</accession>
<feature type="repeat" description="ANK" evidence="3">
    <location>
        <begin position="1477"/>
        <end position="1509"/>
    </location>
</feature>
<organism evidence="5 6">
    <name type="scientific">Zophobas morio</name>
    <dbReference type="NCBI Taxonomy" id="2755281"/>
    <lineage>
        <taxon>Eukaryota</taxon>
        <taxon>Metazoa</taxon>
        <taxon>Ecdysozoa</taxon>
        <taxon>Arthropoda</taxon>
        <taxon>Hexapoda</taxon>
        <taxon>Insecta</taxon>
        <taxon>Pterygota</taxon>
        <taxon>Neoptera</taxon>
        <taxon>Endopterygota</taxon>
        <taxon>Coleoptera</taxon>
        <taxon>Polyphaga</taxon>
        <taxon>Cucujiformia</taxon>
        <taxon>Tenebrionidae</taxon>
        <taxon>Zophobas</taxon>
    </lineage>
</organism>
<sequence length="1645" mass="188321">MPSSNKQSRDFHNATSRNINTNKRIFKKRPGTTDIGKDYEDLMIANLTLQLLKDTNIEDFFLWSNDEQFGAFDDVIVEVKSKDKPTEKYALQLKHISQKSKKLSLSSLTEESGNFAINKYFESYQTIKDSISNFRVVLFTNLKFSLDKTVQLQIKIDGKTVQVEIIKCSADTKLNTSKDSAECYKFKIVDDVAPSELNHFFGRFFLYTNQMSVDEVKTRVCTQLQTMFSCKNTVSEKYLKFISQWSIREGVKNKLDKELMEQIIALYLVGPFIQSLCFSDTDASENQKLLQRVVLNFHVTRFRKEWVGDVKRLFSDAKRGVSTENLDKVNQNFQITNLEQLTDDNFTILLWLMNKCPLIVQENPEFDQVVKLCPRKSFILIGDDVLEESRGKIFQKLSDLNYDDYILDSIITNFKCLLSGEEISLSNLLQADASFRDVISTNELLRMTQGPYEVKQTEEEIPTPYISRFLSRNLFFLTYLHAVDDSTLIFISSATSEQDTNLLKKYRPIFVDDYQDEDKLLHFEQFFSRRNIYVSTKICSQREFYSICERNSMMKTFHHFRIFDGMLEWVQSRSNNIEDLEQQRIRREHSASELELSDFGNFVNIISGESGMGKSCLFRNLKNRMSFKTWTVIFSVRDITNICDNYRGKKFCDDLEDFLIQLKFSKYDRFDQHVIKFMLQNQQVVFLWDGLDELVSDDNMAIITNVVKKFSEKNVVQWLSCRNHLKNALERTFNVLARTLLPYSEEQQIYYIQDRLKFVDIDENHLEDLISNLKDNPGRTLSNDILRNPLQIYMLTELCRRDTKKYTKLLSQTFLLTDLYQHFIEEKLVFFYSDKVKLNDSQINQLKQVIRSHFRQLEIVALKVLFEPEFLQKLNIDWEFEDDSDSFGFTTSHISYAEYFVATYFSKRKVPYLKEVIFHEKYTNVRYFFDMLLAKSSPVHIAVLHTSISQLKMCPEDIQKKDLGGRNVLQLASSWGRRYPLLNFKKESDAFVLNEKEPSVKAEAEEYLQILEHLTEGVDADQTDDIFNMNAMKYAESANCLFPLAVLEEKRKSGYFQTKSDNFNCTCLYYFTKFGHLKYITQFQSYLNFVRTSKGETLLHIACENRHQHVVSFLIQFGLDVNSCDLDAQTCLYPAARLGDVTIVKLLLTNGAKANIYNTEKWTPLFVASYNGHHQVVELLIDGSDLNASDKYEWTPLHSASFSGYEKICDTLVKHGADLNVTEKYGWTPLHTASYSGHPNIVKLLLKNGAEINARDKYGWTLFYPHRNYQNDASYLELLSDNKTSFYSTIYNLHDRVLEFLHGLNFTTSEKTGWTSLFVAAHNSHDEVVDLLAKSGADLDVCDSDGRTALYSACENGCESVVQLLVKHGANINASDKKGHTQLHTASATDTRKVVDLLIKYGADINAPDGLGCTPLHLAAEFGRAEVVQRLILSNVDVNASDKNGFTPLHTAAYQGHTKVVDFLIQSGADLNRSGKNGQTPLYSASRHGHEGVIKLLVKFGADVNVRDVDGRTALHSACYSGHIRAVEILTVSGADINASTGDGWTPLYIASGKGDDGIVERLVKLGAQIDVFSKSGLMPLHLACKRGHGRVVELLIKSGADINALSKDGQTALDFASSQGHFSVVEILVKHTTARTPFTVDECI</sequence>
<evidence type="ECO:0000256" key="1">
    <source>
        <dbReference type="ARBA" id="ARBA00022737"/>
    </source>
</evidence>
<feature type="repeat" description="ANK" evidence="3">
    <location>
        <begin position="1576"/>
        <end position="1608"/>
    </location>
</feature>
<reference evidence="5" key="1">
    <citation type="journal article" date="2023" name="G3 (Bethesda)">
        <title>Whole genome assemblies of Zophobas morio and Tenebrio molitor.</title>
        <authorList>
            <person name="Kaur S."/>
            <person name="Stinson S.A."/>
            <person name="diCenzo G.C."/>
        </authorList>
    </citation>
    <scope>NUCLEOTIDE SEQUENCE</scope>
    <source>
        <strain evidence="5">QUZm001</strain>
    </source>
</reference>